<reference evidence="1 2" key="2">
    <citation type="submission" date="2023-10" db="EMBL/GenBank/DDBJ databases">
        <authorList>
            <person name="Han X.F."/>
        </authorList>
    </citation>
    <scope>NUCLEOTIDE SEQUENCE [LARGE SCALE GENOMIC DNA]</scope>
    <source>
        <strain evidence="1 2">KCTC 39840</strain>
    </source>
</reference>
<protein>
    <submittedName>
        <fullName evidence="1">STAS/SEC14 domain-containing protein</fullName>
    </submittedName>
</protein>
<gene>
    <name evidence="1" type="ORF">R7226_02380</name>
</gene>
<dbReference type="RefSeq" id="WP_318595429.1">
    <property type="nucleotide sequence ID" value="NZ_JAWSTH010000003.1"/>
</dbReference>
<evidence type="ECO:0000313" key="1">
    <source>
        <dbReference type="EMBL" id="MDW5593167.1"/>
    </source>
</evidence>
<organism evidence="1 2">
    <name type="scientific">Conexibacter stalactiti</name>
    <dbReference type="NCBI Taxonomy" id="1940611"/>
    <lineage>
        <taxon>Bacteria</taxon>
        <taxon>Bacillati</taxon>
        <taxon>Actinomycetota</taxon>
        <taxon>Thermoleophilia</taxon>
        <taxon>Solirubrobacterales</taxon>
        <taxon>Conexibacteraceae</taxon>
        <taxon>Conexibacter</taxon>
    </lineage>
</organism>
<proteinExistence type="predicted"/>
<dbReference type="Pfam" id="PF11964">
    <property type="entry name" value="SpoIIAA-like"/>
    <property type="match status" value="1"/>
</dbReference>
<comment type="caution">
    <text evidence="1">The sequence shown here is derived from an EMBL/GenBank/DDBJ whole genome shotgun (WGS) entry which is preliminary data.</text>
</comment>
<dbReference type="Gene3D" id="3.40.50.10600">
    <property type="entry name" value="SpoIIaa-like domains"/>
    <property type="match status" value="1"/>
</dbReference>
<dbReference type="InterPro" id="IPR036513">
    <property type="entry name" value="STAS_dom_sf"/>
</dbReference>
<dbReference type="InterPro" id="IPR021866">
    <property type="entry name" value="SpoIIAA-like"/>
</dbReference>
<name>A0ABU4HKE9_9ACTN</name>
<dbReference type="Proteomes" id="UP001284601">
    <property type="component" value="Unassembled WGS sequence"/>
</dbReference>
<keyword evidence="2" id="KW-1185">Reference proteome</keyword>
<dbReference type="InterPro" id="IPR038396">
    <property type="entry name" value="SpoIIAA-like_sf"/>
</dbReference>
<sequence>MDDMPAGTIGFQAIGEVEDDDWEDVVEPLLRRRIAEGETVRLLYLLGPEATEVESDAIWADAGFRAGHAGAFERVAIVADESWVKPAIKAWSVLMPGKARAFAVHDLPAAKSWLADEHERAV</sequence>
<dbReference type="EMBL" id="JAWSTH010000003">
    <property type="protein sequence ID" value="MDW5593167.1"/>
    <property type="molecule type" value="Genomic_DNA"/>
</dbReference>
<evidence type="ECO:0000313" key="2">
    <source>
        <dbReference type="Proteomes" id="UP001284601"/>
    </source>
</evidence>
<dbReference type="SUPFAM" id="SSF52091">
    <property type="entry name" value="SpoIIaa-like"/>
    <property type="match status" value="1"/>
</dbReference>
<accession>A0ABU4HKE9</accession>
<reference evidence="2" key="1">
    <citation type="submission" date="2023-07" db="EMBL/GenBank/DDBJ databases">
        <title>Conexibacter stalactiti sp. nov., isolated from stalactites in a lava cave and emended description of the genus Conexibacter.</title>
        <authorList>
            <person name="Lee S.D."/>
        </authorList>
    </citation>
    <scope>NUCLEOTIDE SEQUENCE [LARGE SCALE GENOMIC DNA]</scope>
    <source>
        <strain evidence="2">KCTC 39840</strain>
    </source>
</reference>